<dbReference type="InterPro" id="IPR045871">
    <property type="entry name" value="AHP1-5/YPD1"/>
</dbReference>
<evidence type="ECO:0000313" key="4">
    <source>
        <dbReference type="EMBL" id="KAF7365424.1"/>
    </source>
</evidence>
<dbReference type="EMBL" id="JACAZI010000003">
    <property type="protein sequence ID" value="KAF7365424.1"/>
    <property type="molecule type" value="Genomic_DNA"/>
</dbReference>
<dbReference type="SUPFAM" id="SSF47226">
    <property type="entry name" value="Histidine-containing phosphotransfer domain, HPT domain"/>
    <property type="match status" value="1"/>
</dbReference>
<feature type="region of interest" description="Disordered" evidence="2">
    <location>
        <begin position="114"/>
        <end position="138"/>
    </location>
</feature>
<keyword evidence="5" id="KW-1185">Reference proteome</keyword>
<comment type="caution">
    <text evidence="4">The sequence shown here is derived from an EMBL/GenBank/DDBJ whole genome shotgun (WGS) entry which is preliminary data.</text>
</comment>
<feature type="modified residue" description="Phosphohistidine" evidence="1">
    <location>
        <position position="79"/>
    </location>
</feature>
<protein>
    <submittedName>
        <fullName evidence="4">Histidine-phosphotransfer domain HPT domain-containing</fullName>
    </submittedName>
</protein>
<dbReference type="PANTHER" id="PTHR28242">
    <property type="entry name" value="PHOSPHORELAY INTERMEDIATE PROTEIN YPD1"/>
    <property type="match status" value="1"/>
</dbReference>
<dbReference type="GO" id="GO:0043424">
    <property type="term" value="F:protein histidine kinase binding"/>
    <property type="evidence" value="ECO:0007669"/>
    <property type="project" value="InterPro"/>
</dbReference>
<dbReference type="PROSITE" id="PS50894">
    <property type="entry name" value="HPT"/>
    <property type="match status" value="1"/>
</dbReference>
<dbReference type="GO" id="GO:0005737">
    <property type="term" value="C:cytoplasm"/>
    <property type="evidence" value="ECO:0007669"/>
    <property type="project" value="TreeGrafter"/>
</dbReference>
<feature type="domain" description="HPt" evidence="3">
    <location>
        <begin position="40"/>
        <end position="149"/>
    </location>
</feature>
<evidence type="ECO:0000256" key="1">
    <source>
        <dbReference type="PROSITE-ProRule" id="PRU00110"/>
    </source>
</evidence>
<dbReference type="InterPro" id="IPR036641">
    <property type="entry name" value="HPT_dom_sf"/>
</dbReference>
<reference evidence="4" key="1">
    <citation type="submission" date="2020-05" db="EMBL/GenBank/DDBJ databases">
        <title>Mycena genomes resolve the evolution of fungal bioluminescence.</title>
        <authorList>
            <person name="Tsai I.J."/>
        </authorList>
    </citation>
    <scope>NUCLEOTIDE SEQUENCE</scope>
    <source>
        <strain evidence="4">CCC161011</strain>
    </source>
</reference>
<dbReference type="InterPro" id="IPR008207">
    <property type="entry name" value="Sig_transdc_His_kin_Hpt_dom"/>
</dbReference>
<dbReference type="Pfam" id="PF01627">
    <property type="entry name" value="Hpt"/>
    <property type="match status" value="1"/>
</dbReference>
<dbReference type="OrthoDB" id="1673781at2759"/>
<name>A0A8H7D7S3_9AGAR</name>
<dbReference type="Proteomes" id="UP000620124">
    <property type="component" value="Unassembled WGS sequence"/>
</dbReference>
<evidence type="ECO:0000259" key="3">
    <source>
        <dbReference type="PROSITE" id="PS50894"/>
    </source>
</evidence>
<dbReference type="GO" id="GO:0005634">
    <property type="term" value="C:nucleus"/>
    <property type="evidence" value="ECO:0007669"/>
    <property type="project" value="TreeGrafter"/>
</dbReference>
<sequence length="233" mass="24811">MVFSIMQASTSRTVQHSEVSNGIIDFAAFDQILELDDDETHAYSKDMISMYFAQAPAAFAGMDAALAATDLRTLADLAHFLMGSSATLGIARVAATCERIESLGEATLKADADAELEAGGTADDKTRDRDIDGDKESAPKQIAALLEVGKREYADAERWLRRWYADHGQGFDEDPTTKSAKPEGAAAPPRVTGSTEKSADAAAAVVVDTPPRRALQPTQEAPTAPPKDVNPSI</sequence>
<dbReference type="GO" id="GO:0009927">
    <property type="term" value="F:histidine phosphotransfer kinase activity"/>
    <property type="evidence" value="ECO:0007669"/>
    <property type="project" value="InterPro"/>
</dbReference>
<dbReference type="AlphaFoldDB" id="A0A8H7D7S3"/>
<evidence type="ECO:0000313" key="5">
    <source>
        <dbReference type="Proteomes" id="UP000620124"/>
    </source>
</evidence>
<dbReference type="GO" id="GO:0000160">
    <property type="term" value="P:phosphorelay signal transduction system"/>
    <property type="evidence" value="ECO:0007669"/>
    <property type="project" value="InterPro"/>
</dbReference>
<proteinExistence type="predicted"/>
<organism evidence="4 5">
    <name type="scientific">Mycena venus</name>
    <dbReference type="NCBI Taxonomy" id="2733690"/>
    <lineage>
        <taxon>Eukaryota</taxon>
        <taxon>Fungi</taxon>
        <taxon>Dikarya</taxon>
        <taxon>Basidiomycota</taxon>
        <taxon>Agaricomycotina</taxon>
        <taxon>Agaricomycetes</taxon>
        <taxon>Agaricomycetidae</taxon>
        <taxon>Agaricales</taxon>
        <taxon>Marasmiineae</taxon>
        <taxon>Mycenaceae</taxon>
        <taxon>Mycena</taxon>
    </lineage>
</organism>
<evidence type="ECO:0000256" key="2">
    <source>
        <dbReference type="SAM" id="MobiDB-lite"/>
    </source>
</evidence>
<keyword evidence="1" id="KW-0597">Phosphoprotein</keyword>
<gene>
    <name evidence="4" type="ORF">MVEN_00415200</name>
</gene>
<dbReference type="PANTHER" id="PTHR28242:SF52">
    <property type="entry name" value="PHOSPHORELAY INTERMEDIATE PROTEIN YPD1"/>
    <property type="match status" value="1"/>
</dbReference>
<dbReference type="Gene3D" id="1.20.120.160">
    <property type="entry name" value="HPT domain"/>
    <property type="match status" value="1"/>
</dbReference>
<feature type="region of interest" description="Disordered" evidence="2">
    <location>
        <begin position="170"/>
        <end position="233"/>
    </location>
</feature>
<feature type="compositionally biased region" description="Basic and acidic residues" evidence="2">
    <location>
        <begin position="122"/>
        <end position="138"/>
    </location>
</feature>
<accession>A0A8H7D7S3</accession>